<reference evidence="2 3" key="1">
    <citation type="submission" date="2020-09" db="EMBL/GenBank/DDBJ databases">
        <title>De no assembly of potato wild relative species, Solanum commersonii.</title>
        <authorList>
            <person name="Cho K."/>
        </authorList>
    </citation>
    <scope>NUCLEOTIDE SEQUENCE [LARGE SCALE GENOMIC DNA]</scope>
    <source>
        <strain evidence="2">LZ3.2</strain>
        <tissue evidence="2">Leaf</tissue>
    </source>
</reference>
<keyword evidence="1" id="KW-1133">Transmembrane helix</keyword>
<dbReference type="EMBL" id="JACXVP010000006">
    <property type="protein sequence ID" value="KAG5600576.1"/>
    <property type="molecule type" value="Genomic_DNA"/>
</dbReference>
<keyword evidence="1" id="KW-0472">Membrane</keyword>
<feature type="transmembrane region" description="Helical" evidence="1">
    <location>
        <begin position="136"/>
        <end position="158"/>
    </location>
</feature>
<keyword evidence="1" id="KW-0812">Transmembrane</keyword>
<sequence>MELIGSHGQNGPLTSSPSFLVIQNYDVIFAKTFHGCLLRPYLWRELSLMAKTTHFMVKRAKEKVNPPYCHFFVCYSQWNIGDPEFQHHFCQNVSWTSDKIIFTMFLVFWNFEVSFAKIFAWMSAKTLVIDPVNHPFCQFFVCNSSSSLLVFVIPALFFPKIYIDIRYDLITEPVYYHSQTAHFQGQMSPTIGRAPICQFFVCYSP</sequence>
<dbReference type="Proteomes" id="UP000824120">
    <property type="component" value="Chromosome 6"/>
</dbReference>
<keyword evidence="3" id="KW-1185">Reference proteome</keyword>
<feature type="transmembrane region" description="Helical" evidence="1">
    <location>
        <begin position="100"/>
        <end position="124"/>
    </location>
</feature>
<protein>
    <submittedName>
        <fullName evidence="2">Uncharacterized protein</fullName>
    </submittedName>
</protein>
<evidence type="ECO:0000313" key="2">
    <source>
        <dbReference type="EMBL" id="KAG5600576.1"/>
    </source>
</evidence>
<gene>
    <name evidence="2" type="ORF">H5410_031946</name>
</gene>
<organism evidence="2 3">
    <name type="scientific">Solanum commersonii</name>
    <name type="common">Commerson's wild potato</name>
    <name type="synonym">Commerson's nightshade</name>
    <dbReference type="NCBI Taxonomy" id="4109"/>
    <lineage>
        <taxon>Eukaryota</taxon>
        <taxon>Viridiplantae</taxon>
        <taxon>Streptophyta</taxon>
        <taxon>Embryophyta</taxon>
        <taxon>Tracheophyta</taxon>
        <taxon>Spermatophyta</taxon>
        <taxon>Magnoliopsida</taxon>
        <taxon>eudicotyledons</taxon>
        <taxon>Gunneridae</taxon>
        <taxon>Pentapetalae</taxon>
        <taxon>asterids</taxon>
        <taxon>lamiids</taxon>
        <taxon>Solanales</taxon>
        <taxon>Solanaceae</taxon>
        <taxon>Solanoideae</taxon>
        <taxon>Solaneae</taxon>
        <taxon>Solanum</taxon>
    </lineage>
</organism>
<comment type="caution">
    <text evidence="2">The sequence shown here is derived from an EMBL/GenBank/DDBJ whole genome shotgun (WGS) entry which is preliminary data.</text>
</comment>
<evidence type="ECO:0000256" key="1">
    <source>
        <dbReference type="SAM" id="Phobius"/>
    </source>
</evidence>
<name>A0A9J5YLL4_SOLCO</name>
<evidence type="ECO:0000313" key="3">
    <source>
        <dbReference type="Proteomes" id="UP000824120"/>
    </source>
</evidence>
<proteinExistence type="predicted"/>
<accession>A0A9J5YLL4</accession>
<dbReference type="AlphaFoldDB" id="A0A9J5YLL4"/>